<dbReference type="PANTHER" id="PTHR46796">
    <property type="entry name" value="HTH-TYPE TRANSCRIPTIONAL ACTIVATOR RHAS-RELATED"/>
    <property type="match status" value="1"/>
</dbReference>
<dbReference type="EMBL" id="BMQV01000032">
    <property type="protein sequence ID" value="GGP60614.1"/>
    <property type="molecule type" value="Genomic_DNA"/>
</dbReference>
<evidence type="ECO:0000256" key="1">
    <source>
        <dbReference type="ARBA" id="ARBA00023015"/>
    </source>
</evidence>
<dbReference type="RefSeq" id="WP_188921449.1">
    <property type="nucleotide sequence ID" value="NZ_BMQV01000032.1"/>
</dbReference>
<evidence type="ECO:0000313" key="5">
    <source>
        <dbReference type="EMBL" id="GGP60614.1"/>
    </source>
</evidence>
<comment type="caution">
    <text evidence="5">The sequence shown here is derived from an EMBL/GenBank/DDBJ whole genome shotgun (WGS) entry which is preliminary data.</text>
</comment>
<keyword evidence="3" id="KW-0804">Transcription</keyword>
<reference evidence="6" key="1">
    <citation type="journal article" date="2019" name="Int. J. Syst. Evol. Microbiol.">
        <title>The Global Catalogue of Microorganisms (GCM) 10K type strain sequencing project: providing services to taxonomists for standard genome sequencing and annotation.</title>
        <authorList>
            <consortium name="The Broad Institute Genomics Platform"/>
            <consortium name="The Broad Institute Genome Sequencing Center for Infectious Disease"/>
            <person name="Wu L."/>
            <person name="Ma J."/>
        </authorList>
    </citation>
    <scope>NUCLEOTIDE SEQUENCE [LARGE SCALE GENOMIC DNA]</scope>
    <source>
        <strain evidence="6">JCM 32304</strain>
    </source>
</reference>
<dbReference type="InterPro" id="IPR018062">
    <property type="entry name" value="HTH_AraC-typ_CS"/>
</dbReference>
<evidence type="ECO:0000259" key="4">
    <source>
        <dbReference type="PROSITE" id="PS01124"/>
    </source>
</evidence>
<dbReference type="Gene3D" id="1.10.10.60">
    <property type="entry name" value="Homeodomain-like"/>
    <property type="match status" value="1"/>
</dbReference>
<dbReference type="Proteomes" id="UP000654367">
    <property type="component" value="Unassembled WGS sequence"/>
</dbReference>
<dbReference type="InterPro" id="IPR050204">
    <property type="entry name" value="AraC_XylS_family_regulators"/>
</dbReference>
<dbReference type="SUPFAM" id="SSF46689">
    <property type="entry name" value="Homeodomain-like"/>
    <property type="match status" value="2"/>
</dbReference>
<proteinExistence type="predicted"/>
<dbReference type="PROSITE" id="PS01124">
    <property type="entry name" value="HTH_ARAC_FAMILY_2"/>
    <property type="match status" value="1"/>
</dbReference>
<dbReference type="InterPro" id="IPR018060">
    <property type="entry name" value="HTH_AraC"/>
</dbReference>
<evidence type="ECO:0000313" key="6">
    <source>
        <dbReference type="Proteomes" id="UP000654367"/>
    </source>
</evidence>
<dbReference type="SMART" id="SM00342">
    <property type="entry name" value="HTH_ARAC"/>
    <property type="match status" value="1"/>
</dbReference>
<dbReference type="PROSITE" id="PS00041">
    <property type="entry name" value="HTH_ARAC_FAMILY_1"/>
    <property type="match status" value="1"/>
</dbReference>
<accession>A0ABQ2QA02</accession>
<keyword evidence="2" id="KW-0238">DNA-binding</keyword>
<name>A0ABQ2QA02_9GAMM</name>
<organism evidence="5 6">
    <name type="scientific">Shewanella saliphila</name>
    <dbReference type="NCBI Taxonomy" id="2282698"/>
    <lineage>
        <taxon>Bacteria</taxon>
        <taxon>Pseudomonadati</taxon>
        <taxon>Pseudomonadota</taxon>
        <taxon>Gammaproteobacteria</taxon>
        <taxon>Alteromonadales</taxon>
        <taxon>Shewanellaceae</taxon>
        <taxon>Shewanella</taxon>
    </lineage>
</organism>
<keyword evidence="6" id="KW-1185">Reference proteome</keyword>
<dbReference type="InterPro" id="IPR009057">
    <property type="entry name" value="Homeodomain-like_sf"/>
</dbReference>
<gene>
    <name evidence="5" type="ORF">GCM10009409_28130</name>
</gene>
<sequence length="316" mass="36444">MQRDTEHDAPQKCIVQTTDVDEQAHNLTSWQQIYDQTSNGQFYGCIEGIDYPDSHLFKEFTQRALRQQCNIAPESIWLGIPALSTDSKINGLQVESHQFMCRGSDCDFELMTPEEFTIYGVVINRDMLFSMAEIQGVKLKHSMTQDNARQVVTTAVLNQARLTIEQLISHNGLGLCTQIQQDILNTLVLTLLVDNQANQHIAPSYHHRLAVVEKVKDYIHQHPHQAITITQLCEHTHVSRRTLQYSFESILGINPLRFLRLTRLNNVRRELKKPQQDTPIAVIAANWGFWHPGQFTKDYTQLFAENPSQTRNRFQY</sequence>
<evidence type="ECO:0000256" key="3">
    <source>
        <dbReference type="ARBA" id="ARBA00023163"/>
    </source>
</evidence>
<dbReference type="PANTHER" id="PTHR46796:SF12">
    <property type="entry name" value="HTH-TYPE DNA-BINDING TRANSCRIPTIONAL ACTIVATOR EUTR"/>
    <property type="match status" value="1"/>
</dbReference>
<dbReference type="Pfam" id="PF12833">
    <property type="entry name" value="HTH_18"/>
    <property type="match status" value="1"/>
</dbReference>
<feature type="domain" description="HTH araC/xylS-type" evidence="4">
    <location>
        <begin position="213"/>
        <end position="313"/>
    </location>
</feature>
<protein>
    <submittedName>
        <fullName evidence="5">AraC family transcriptional regulator</fullName>
    </submittedName>
</protein>
<keyword evidence="1" id="KW-0805">Transcription regulation</keyword>
<evidence type="ECO:0000256" key="2">
    <source>
        <dbReference type="ARBA" id="ARBA00023125"/>
    </source>
</evidence>